<sequence>MGSQENIKIVQDLVQATRDRDEGRYGALFAEDAVIRVAGVPRALGGVSLGREQILQNFRELGPPTQTQIRSIFADDAHACAVLKLSGPFTGTQYFRGSDKPFSTYQCLVFNIEGGHIRQQTVYMNFLDVYVQAGLVPLDSLTAGG</sequence>
<reference evidence="2" key="1">
    <citation type="journal article" date="2015" name="Nature">
        <title>Complex archaea that bridge the gap between prokaryotes and eukaryotes.</title>
        <authorList>
            <person name="Spang A."/>
            <person name="Saw J.H."/>
            <person name="Jorgensen S.L."/>
            <person name="Zaremba-Niedzwiedzka K."/>
            <person name="Martijn J."/>
            <person name="Lind A.E."/>
            <person name="van Eijk R."/>
            <person name="Schleper C."/>
            <person name="Guy L."/>
            <person name="Ettema T.J."/>
        </authorList>
    </citation>
    <scope>NUCLEOTIDE SEQUENCE</scope>
</reference>
<feature type="domain" description="SnoaL-like" evidence="1">
    <location>
        <begin position="10"/>
        <end position="118"/>
    </location>
</feature>
<dbReference type="InterPro" id="IPR037401">
    <property type="entry name" value="SnoaL-like"/>
</dbReference>
<evidence type="ECO:0000259" key="1">
    <source>
        <dbReference type="Pfam" id="PF12680"/>
    </source>
</evidence>
<evidence type="ECO:0000313" key="2">
    <source>
        <dbReference type="EMBL" id="KKL02144.1"/>
    </source>
</evidence>
<gene>
    <name evidence="2" type="ORF">LCGC14_2626650</name>
</gene>
<proteinExistence type="predicted"/>
<accession>A0A0F9CU13</accession>
<dbReference type="EMBL" id="LAZR01044952">
    <property type="protein sequence ID" value="KKL02144.1"/>
    <property type="molecule type" value="Genomic_DNA"/>
</dbReference>
<dbReference type="Pfam" id="PF12680">
    <property type="entry name" value="SnoaL_2"/>
    <property type="match status" value="1"/>
</dbReference>
<dbReference type="SUPFAM" id="SSF54427">
    <property type="entry name" value="NTF2-like"/>
    <property type="match status" value="1"/>
</dbReference>
<name>A0A0F9CU13_9ZZZZ</name>
<protein>
    <recommendedName>
        <fullName evidence="1">SnoaL-like domain-containing protein</fullName>
    </recommendedName>
</protein>
<dbReference type="Gene3D" id="3.10.450.50">
    <property type="match status" value="1"/>
</dbReference>
<dbReference type="InterPro" id="IPR032710">
    <property type="entry name" value="NTF2-like_dom_sf"/>
</dbReference>
<dbReference type="AlphaFoldDB" id="A0A0F9CU13"/>
<organism evidence="2">
    <name type="scientific">marine sediment metagenome</name>
    <dbReference type="NCBI Taxonomy" id="412755"/>
    <lineage>
        <taxon>unclassified sequences</taxon>
        <taxon>metagenomes</taxon>
        <taxon>ecological metagenomes</taxon>
    </lineage>
</organism>
<comment type="caution">
    <text evidence="2">The sequence shown here is derived from an EMBL/GenBank/DDBJ whole genome shotgun (WGS) entry which is preliminary data.</text>
</comment>